<reference evidence="1" key="2">
    <citation type="journal article" date="2019" name="Genome Biol. Evol.">
        <title>Day and night: Metabolic profiles and evolutionary relationships of six axenic non-marine cyanobacteria.</title>
        <authorList>
            <person name="Will S.E."/>
            <person name="Henke P."/>
            <person name="Boedeker C."/>
            <person name="Huang S."/>
            <person name="Brinkmann H."/>
            <person name="Rohde M."/>
            <person name="Jarek M."/>
            <person name="Friedl T."/>
            <person name="Seufert S."/>
            <person name="Schumacher M."/>
            <person name="Overmann J."/>
            <person name="Neumann-Schaal M."/>
            <person name="Petersen J."/>
        </authorList>
    </citation>
    <scope>NUCLEOTIDE SEQUENCE [LARGE SCALE GENOMIC DNA]</scope>
    <source>
        <strain evidence="1">PCC 7102</strain>
    </source>
</reference>
<organism evidence="1 2">
    <name type="scientific">Dulcicalothrix desertica PCC 7102</name>
    <dbReference type="NCBI Taxonomy" id="232991"/>
    <lineage>
        <taxon>Bacteria</taxon>
        <taxon>Bacillati</taxon>
        <taxon>Cyanobacteriota</taxon>
        <taxon>Cyanophyceae</taxon>
        <taxon>Nostocales</taxon>
        <taxon>Calotrichaceae</taxon>
        <taxon>Dulcicalothrix</taxon>
    </lineage>
</organism>
<dbReference type="Proteomes" id="UP000271624">
    <property type="component" value="Unassembled WGS sequence"/>
</dbReference>
<protein>
    <recommendedName>
        <fullName evidence="3">DUF3445 domain-containing protein</fullName>
    </recommendedName>
</protein>
<dbReference type="EMBL" id="RSCL01000049">
    <property type="protein sequence ID" value="RUS94372.1"/>
    <property type="molecule type" value="Genomic_DNA"/>
</dbReference>
<gene>
    <name evidence="1" type="ORF">DSM106972_093570</name>
</gene>
<reference evidence="1" key="1">
    <citation type="submission" date="2018-12" db="EMBL/GenBank/DDBJ databases">
        <authorList>
            <person name="Will S."/>
            <person name="Neumann-Schaal M."/>
            <person name="Henke P."/>
        </authorList>
    </citation>
    <scope>NUCLEOTIDE SEQUENCE</scope>
    <source>
        <strain evidence="1">PCC 7102</strain>
    </source>
</reference>
<evidence type="ECO:0000313" key="1">
    <source>
        <dbReference type="EMBL" id="RUS94372.1"/>
    </source>
</evidence>
<evidence type="ECO:0000313" key="2">
    <source>
        <dbReference type="Proteomes" id="UP000271624"/>
    </source>
</evidence>
<name>A0A433UKN8_9CYAN</name>
<proteinExistence type="predicted"/>
<dbReference type="InterPro" id="IPR021848">
    <property type="entry name" value="HODM_asu-like"/>
</dbReference>
<dbReference type="OrthoDB" id="5242510at2"/>
<keyword evidence="2" id="KW-1185">Reference proteome</keyword>
<dbReference type="RefSeq" id="WP_127087286.1">
    <property type="nucleotide sequence ID" value="NZ_RSCL01000049.1"/>
</dbReference>
<dbReference type="AlphaFoldDB" id="A0A433UKN8"/>
<sequence length="328" mass="37612">MNIDIAVARYFPLDNGRYEVKPGMVPLSKCFGNGIVDNYVFQIDNTFVDYRNTKLASRQEALNKYFQTSNYSNVVDAAVIKFIIRRLTDEHPNYFHLESFTSGIALNCQLTQEKLYFDKDYHLQKVDIPKSTIFPSYICSLDALAAQVQEDVTVICRANNTNWVGAIHLCFPNHWSAEDKIGKDFTTVHAPVAGIEKINQRAQAITNTMIMHQPMVRFAWGLSTDTRLNHHPQPPLNTPAEVWGGRKFDIDNPELYLRIERQVIWGLPECDAAIFTIRTYFRDVAEIKQDSCLRQKLVSAIKSMSLDSLIYKGLVENRDDIIAWLEKP</sequence>
<comment type="caution">
    <text evidence="1">The sequence shown here is derived from an EMBL/GenBank/DDBJ whole genome shotgun (WGS) entry which is preliminary data.</text>
</comment>
<evidence type="ECO:0008006" key="3">
    <source>
        <dbReference type="Google" id="ProtNLM"/>
    </source>
</evidence>
<dbReference type="Pfam" id="PF11927">
    <property type="entry name" value="HODM_asu-like"/>
    <property type="match status" value="1"/>
</dbReference>
<accession>A0A433UKN8</accession>